<keyword evidence="5 8" id="KW-0408">Iron</keyword>
<dbReference type="EMBL" id="BAABFB010000089">
    <property type="protein sequence ID" value="GAA4491360.1"/>
    <property type="molecule type" value="Genomic_DNA"/>
</dbReference>
<evidence type="ECO:0000256" key="3">
    <source>
        <dbReference type="ARBA" id="ARBA00022723"/>
    </source>
</evidence>
<comment type="cofactor">
    <cofactor evidence="1">
        <name>[3Fe-4S] cluster</name>
        <dbReference type="ChEBI" id="CHEBI:21137"/>
    </cofactor>
</comment>
<evidence type="ECO:0000313" key="10">
    <source>
        <dbReference type="Proteomes" id="UP001501183"/>
    </source>
</evidence>
<keyword evidence="6 8" id="KW-0411">Iron-sulfur</keyword>
<accession>A0ABP8PQA1</accession>
<evidence type="ECO:0000256" key="6">
    <source>
        <dbReference type="ARBA" id="ARBA00023014"/>
    </source>
</evidence>
<dbReference type="Proteomes" id="UP001501183">
    <property type="component" value="Unassembled WGS sequence"/>
</dbReference>
<dbReference type="InterPro" id="IPR051269">
    <property type="entry name" value="Fe-S_cluster_ET"/>
</dbReference>
<dbReference type="PANTHER" id="PTHR36923">
    <property type="entry name" value="FERREDOXIN"/>
    <property type="match status" value="1"/>
</dbReference>
<organism evidence="9 10">
    <name type="scientific">Rhodococcus olei</name>
    <dbReference type="NCBI Taxonomy" id="2161675"/>
    <lineage>
        <taxon>Bacteria</taxon>
        <taxon>Bacillati</taxon>
        <taxon>Actinomycetota</taxon>
        <taxon>Actinomycetes</taxon>
        <taxon>Mycobacteriales</taxon>
        <taxon>Nocardiaceae</taxon>
        <taxon>Rhodococcus</taxon>
    </lineage>
</organism>
<evidence type="ECO:0000313" key="9">
    <source>
        <dbReference type="EMBL" id="GAA4491360.1"/>
    </source>
</evidence>
<dbReference type="SUPFAM" id="SSF54862">
    <property type="entry name" value="4Fe-4S ferredoxins"/>
    <property type="match status" value="1"/>
</dbReference>
<keyword evidence="2 8" id="KW-0813">Transport</keyword>
<keyword evidence="7" id="KW-0003">3Fe-4S</keyword>
<evidence type="ECO:0000256" key="1">
    <source>
        <dbReference type="ARBA" id="ARBA00001927"/>
    </source>
</evidence>
<evidence type="ECO:0000256" key="2">
    <source>
        <dbReference type="ARBA" id="ARBA00022448"/>
    </source>
</evidence>
<evidence type="ECO:0000256" key="7">
    <source>
        <dbReference type="ARBA" id="ARBA00023291"/>
    </source>
</evidence>
<sequence length="62" mass="6758">MKITVDMVKCEDHGQCVFAAPDVFDYNDDDTLVWDSEPSEGQRAKVTHAAAVCPVSAITIES</sequence>
<comment type="function">
    <text evidence="8">Ferredoxins are iron-sulfur proteins that transfer electrons in a wide variety of metabolic reactions.</text>
</comment>
<dbReference type="PANTHER" id="PTHR36923:SF3">
    <property type="entry name" value="FERREDOXIN"/>
    <property type="match status" value="1"/>
</dbReference>
<keyword evidence="3 8" id="KW-0479">Metal-binding</keyword>
<evidence type="ECO:0000256" key="4">
    <source>
        <dbReference type="ARBA" id="ARBA00022982"/>
    </source>
</evidence>
<evidence type="ECO:0000256" key="8">
    <source>
        <dbReference type="RuleBase" id="RU368020"/>
    </source>
</evidence>
<name>A0ABP8PQA1_9NOCA</name>
<proteinExistence type="predicted"/>
<comment type="caution">
    <text evidence="9">The sequence shown here is derived from an EMBL/GenBank/DDBJ whole genome shotgun (WGS) entry which is preliminary data.</text>
</comment>
<gene>
    <name evidence="9" type="ORF">GCM10023094_55710</name>
</gene>
<dbReference type="InterPro" id="IPR001080">
    <property type="entry name" value="3Fe4S_ferredoxin"/>
</dbReference>
<dbReference type="Gene3D" id="3.30.70.20">
    <property type="match status" value="1"/>
</dbReference>
<dbReference type="Pfam" id="PF13370">
    <property type="entry name" value="Fer4_13"/>
    <property type="match status" value="1"/>
</dbReference>
<keyword evidence="10" id="KW-1185">Reference proteome</keyword>
<reference evidence="10" key="1">
    <citation type="journal article" date="2019" name="Int. J. Syst. Evol. Microbiol.">
        <title>The Global Catalogue of Microorganisms (GCM) 10K type strain sequencing project: providing services to taxonomists for standard genome sequencing and annotation.</title>
        <authorList>
            <consortium name="The Broad Institute Genomics Platform"/>
            <consortium name="The Broad Institute Genome Sequencing Center for Infectious Disease"/>
            <person name="Wu L."/>
            <person name="Ma J."/>
        </authorList>
    </citation>
    <scope>NUCLEOTIDE SEQUENCE [LARGE SCALE GENOMIC DNA]</scope>
    <source>
        <strain evidence="10">JCM 32206</strain>
    </source>
</reference>
<dbReference type="RefSeq" id="WP_345353463.1">
    <property type="nucleotide sequence ID" value="NZ_BAABFB010000089.1"/>
</dbReference>
<dbReference type="PRINTS" id="PR00352">
    <property type="entry name" value="3FE4SFRDOXIN"/>
</dbReference>
<protein>
    <recommendedName>
        <fullName evidence="8">Ferredoxin</fullName>
    </recommendedName>
</protein>
<keyword evidence="4 8" id="KW-0249">Electron transport</keyword>
<evidence type="ECO:0000256" key="5">
    <source>
        <dbReference type="ARBA" id="ARBA00023004"/>
    </source>
</evidence>